<reference evidence="1" key="1">
    <citation type="submission" date="2021-06" db="EMBL/GenBank/DDBJ databases">
        <title>Novel species in genus Arthrobacter.</title>
        <authorList>
            <person name="Zhang G."/>
        </authorList>
    </citation>
    <scope>NUCLEOTIDE SEQUENCE</scope>
    <source>
        <strain evidence="1">Zg-ZUI122</strain>
    </source>
</reference>
<proteinExistence type="predicted"/>
<dbReference type="EMBL" id="CP076456">
    <property type="protein sequence ID" value="QWQ37243.1"/>
    <property type="molecule type" value="Genomic_DNA"/>
</dbReference>
<protein>
    <submittedName>
        <fullName evidence="1">Uncharacterized protein</fullName>
    </submittedName>
</protein>
<dbReference type="AlphaFoldDB" id="A0A975S7I1"/>
<keyword evidence="2" id="KW-1185">Reference proteome</keyword>
<dbReference type="Proteomes" id="UP000680588">
    <property type="component" value="Chromosome"/>
</dbReference>
<organism evidence="1 2">
    <name type="scientific">Arthrobacter sunyaminii</name>
    <dbReference type="NCBI Taxonomy" id="2816859"/>
    <lineage>
        <taxon>Bacteria</taxon>
        <taxon>Bacillati</taxon>
        <taxon>Actinomycetota</taxon>
        <taxon>Actinomycetes</taxon>
        <taxon>Micrococcales</taxon>
        <taxon>Micrococcaceae</taxon>
        <taxon>Arthrobacter</taxon>
    </lineage>
</organism>
<evidence type="ECO:0000313" key="1">
    <source>
        <dbReference type="EMBL" id="QWQ37243.1"/>
    </source>
</evidence>
<sequence length="79" mass="8582">MPAHPVPLERHRSTIVEALKPAVQDVAEEATLIGVELVAGQLDLGIQRHWGTDHGIGSDELRATARDIIAARQRSGRAR</sequence>
<gene>
    <name evidence="1" type="ORF">KG104_05650</name>
</gene>
<accession>A0A975S7I1</accession>
<evidence type="ECO:0000313" key="2">
    <source>
        <dbReference type="Proteomes" id="UP000680588"/>
    </source>
</evidence>
<name>A0A975S7I1_9MICC</name>
<dbReference type="RefSeq" id="WP_216202355.1">
    <property type="nucleotide sequence ID" value="NZ_CP076456.1"/>
</dbReference>
<dbReference type="KEGG" id="asun:KG104_05650"/>